<dbReference type="AlphaFoldDB" id="A0A7K1L2N4"/>
<evidence type="ECO:0000313" key="1">
    <source>
        <dbReference type="EMBL" id="MUN38671.1"/>
    </source>
</evidence>
<protein>
    <submittedName>
        <fullName evidence="1">Uncharacterized protein</fullName>
    </submittedName>
</protein>
<evidence type="ECO:0000313" key="2">
    <source>
        <dbReference type="Proteomes" id="UP000432015"/>
    </source>
</evidence>
<reference evidence="1 2" key="1">
    <citation type="submission" date="2019-11" db="EMBL/GenBank/DDBJ databases">
        <authorList>
            <person name="Cao P."/>
        </authorList>
    </citation>
    <scope>NUCLEOTIDE SEQUENCE [LARGE SCALE GENOMIC DNA]</scope>
    <source>
        <strain evidence="1 2">NEAU-AAG5</strain>
    </source>
</reference>
<accession>A0A7K1L2N4</accession>
<organism evidence="1 2">
    <name type="scientific">Actinomadura litoris</name>
    <dbReference type="NCBI Taxonomy" id="2678616"/>
    <lineage>
        <taxon>Bacteria</taxon>
        <taxon>Bacillati</taxon>
        <taxon>Actinomycetota</taxon>
        <taxon>Actinomycetes</taxon>
        <taxon>Streptosporangiales</taxon>
        <taxon>Thermomonosporaceae</taxon>
        <taxon>Actinomadura</taxon>
    </lineage>
</organism>
<dbReference type="RefSeq" id="WP_156217830.1">
    <property type="nucleotide sequence ID" value="NZ_WOFH01000006.1"/>
</dbReference>
<dbReference type="Proteomes" id="UP000432015">
    <property type="component" value="Unassembled WGS sequence"/>
</dbReference>
<comment type="caution">
    <text evidence="1">The sequence shown here is derived from an EMBL/GenBank/DDBJ whole genome shotgun (WGS) entry which is preliminary data.</text>
</comment>
<proteinExistence type="predicted"/>
<sequence>MDSDVRVAVCGAGLRVWFPWPARACSVVDVRGLPARASVGKGLTIGLDGLPENVMGLLARVETRAAEIDVAGAALRVHVPGGHAEFQMEGESTVALRLCGRELVGIDVRFLGRP</sequence>
<name>A0A7K1L2N4_9ACTN</name>
<keyword evidence="2" id="KW-1185">Reference proteome</keyword>
<gene>
    <name evidence="1" type="ORF">GNZ18_18965</name>
</gene>
<dbReference type="EMBL" id="WOFH01000006">
    <property type="protein sequence ID" value="MUN38671.1"/>
    <property type="molecule type" value="Genomic_DNA"/>
</dbReference>